<dbReference type="InterPro" id="IPR000215">
    <property type="entry name" value="Serpin_fam"/>
</dbReference>
<dbReference type="Proteomes" id="UP000031668">
    <property type="component" value="Unassembled WGS sequence"/>
</dbReference>
<dbReference type="InterPro" id="IPR042178">
    <property type="entry name" value="Serpin_sf_1"/>
</dbReference>
<dbReference type="InterPro" id="IPR042185">
    <property type="entry name" value="Serpin_sf_2"/>
</dbReference>
<organism evidence="4 5">
    <name type="scientific">Thelohanellus kitauei</name>
    <name type="common">Myxosporean</name>
    <dbReference type="NCBI Taxonomy" id="669202"/>
    <lineage>
        <taxon>Eukaryota</taxon>
        <taxon>Metazoa</taxon>
        <taxon>Cnidaria</taxon>
        <taxon>Myxozoa</taxon>
        <taxon>Myxosporea</taxon>
        <taxon>Bivalvulida</taxon>
        <taxon>Platysporina</taxon>
        <taxon>Myxobolidae</taxon>
        <taxon>Thelohanellus</taxon>
    </lineage>
</organism>
<dbReference type="InterPro" id="IPR036186">
    <property type="entry name" value="Serpin_sf"/>
</dbReference>
<sequence length="373" mass="43854">MSFEAVTTFTLDVFYELYALQNSTGNIGFSGTALYFLMGAISIGLRGISYDQLTGILQQEDEELSKYETWENSETARKWTKFLEDMYIAMTVSQSLYYHGQLNDHYTIISGDIFRLNKKPIDASNKAEILRKIKGWYFKNEKSMKIWHVVEESINSDDKILFMSEISFDLNWKEEFDTSNNEICGFFSDDGEEIPVCMMSQVGRHNLYDQPENKFKILFKPFKENKLYAAIVLPKHDLKLLHVHHLIKWDKIQKYFKESISLKVHLRMPKFTIDIEYDFVTSLKNLGVKDIFYKGTFDFRPMTNRSVFIGNILQVVSFSLDEFGVNIATDEENRIPIEEYDEKFDVDRTFLFFIYSHKDKHIHYSAVVNKPTY</sequence>
<dbReference type="AlphaFoldDB" id="A0A0C2IXU7"/>
<name>A0A0C2IXU7_THEKT</name>
<evidence type="ECO:0000313" key="4">
    <source>
        <dbReference type="EMBL" id="KII61677.1"/>
    </source>
</evidence>
<evidence type="ECO:0000256" key="2">
    <source>
        <dbReference type="RuleBase" id="RU000411"/>
    </source>
</evidence>
<keyword evidence="5" id="KW-1185">Reference proteome</keyword>
<dbReference type="PANTHER" id="PTHR11461">
    <property type="entry name" value="SERINE PROTEASE INHIBITOR, SERPIN"/>
    <property type="match status" value="1"/>
</dbReference>
<dbReference type="GO" id="GO:0004867">
    <property type="term" value="F:serine-type endopeptidase inhibitor activity"/>
    <property type="evidence" value="ECO:0007669"/>
    <property type="project" value="InterPro"/>
</dbReference>
<dbReference type="GO" id="GO:0005615">
    <property type="term" value="C:extracellular space"/>
    <property type="evidence" value="ECO:0007669"/>
    <property type="project" value="InterPro"/>
</dbReference>
<protein>
    <submittedName>
        <fullName evidence="4">Serpin B11</fullName>
    </submittedName>
</protein>
<proteinExistence type="inferred from homology"/>
<dbReference type="PANTHER" id="PTHR11461:SF211">
    <property type="entry name" value="GH10112P-RELATED"/>
    <property type="match status" value="1"/>
</dbReference>
<gene>
    <name evidence="4" type="ORF">RF11_11366</name>
</gene>
<dbReference type="Gene3D" id="2.30.39.10">
    <property type="entry name" value="Alpha-1-antitrypsin, domain 1"/>
    <property type="match status" value="1"/>
</dbReference>
<evidence type="ECO:0000259" key="3">
    <source>
        <dbReference type="SMART" id="SM00093"/>
    </source>
</evidence>
<dbReference type="CDD" id="cd00172">
    <property type="entry name" value="serpin"/>
    <property type="match status" value="1"/>
</dbReference>
<dbReference type="InterPro" id="IPR023796">
    <property type="entry name" value="Serpin_dom"/>
</dbReference>
<dbReference type="Gene3D" id="3.30.497.10">
    <property type="entry name" value="Antithrombin, subunit I, domain 2"/>
    <property type="match status" value="1"/>
</dbReference>
<evidence type="ECO:0000256" key="1">
    <source>
        <dbReference type="ARBA" id="ARBA00009500"/>
    </source>
</evidence>
<dbReference type="EMBL" id="JWZT01005284">
    <property type="protein sequence ID" value="KII61677.1"/>
    <property type="molecule type" value="Genomic_DNA"/>
</dbReference>
<feature type="domain" description="Serpin" evidence="3">
    <location>
        <begin position="11"/>
        <end position="371"/>
    </location>
</feature>
<dbReference type="SMART" id="SM00093">
    <property type="entry name" value="SERPIN"/>
    <property type="match status" value="1"/>
</dbReference>
<evidence type="ECO:0000313" key="5">
    <source>
        <dbReference type="Proteomes" id="UP000031668"/>
    </source>
</evidence>
<dbReference type="OrthoDB" id="671595at2759"/>
<comment type="caution">
    <text evidence="4">The sequence shown here is derived from an EMBL/GenBank/DDBJ whole genome shotgun (WGS) entry which is preliminary data.</text>
</comment>
<accession>A0A0C2IXU7</accession>
<dbReference type="SUPFAM" id="SSF56574">
    <property type="entry name" value="Serpins"/>
    <property type="match status" value="1"/>
</dbReference>
<reference evidence="4 5" key="1">
    <citation type="journal article" date="2014" name="Genome Biol. Evol.">
        <title>The genome of the myxosporean Thelohanellus kitauei shows adaptations to nutrient acquisition within its fish host.</title>
        <authorList>
            <person name="Yang Y."/>
            <person name="Xiong J."/>
            <person name="Zhou Z."/>
            <person name="Huo F."/>
            <person name="Miao W."/>
            <person name="Ran C."/>
            <person name="Liu Y."/>
            <person name="Zhang J."/>
            <person name="Feng J."/>
            <person name="Wang M."/>
            <person name="Wang M."/>
            <person name="Wang L."/>
            <person name="Yao B."/>
        </authorList>
    </citation>
    <scope>NUCLEOTIDE SEQUENCE [LARGE SCALE GENOMIC DNA]</scope>
    <source>
        <strain evidence="4">Wuqing</strain>
    </source>
</reference>
<dbReference type="OMA" id="FTIDIEY"/>
<comment type="similarity">
    <text evidence="1 2">Belongs to the serpin family.</text>
</comment>
<dbReference type="Pfam" id="PF00079">
    <property type="entry name" value="Serpin"/>
    <property type="match status" value="1"/>
</dbReference>